<organism evidence="1 2">
    <name type="scientific">Klebsiella quasipneumoniae subsp. quasipneumoniae</name>
    <dbReference type="NCBI Taxonomy" id="1667327"/>
    <lineage>
        <taxon>Bacteria</taxon>
        <taxon>Pseudomonadati</taxon>
        <taxon>Pseudomonadota</taxon>
        <taxon>Gammaproteobacteria</taxon>
        <taxon>Enterobacterales</taxon>
        <taxon>Enterobacteriaceae</taxon>
        <taxon>Klebsiella/Raoultella group</taxon>
        <taxon>Klebsiella</taxon>
        <taxon>Klebsiella pneumoniae complex</taxon>
    </lineage>
</organism>
<protein>
    <submittedName>
        <fullName evidence="1">Uncharacterized protein</fullName>
    </submittedName>
</protein>
<accession>A0AAN2CDU0</accession>
<dbReference type="AlphaFoldDB" id="A0AAN2CDU0"/>
<dbReference type="Proteomes" id="UP001058353">
    <property type="component" value="Chromosome"/>
</dbReference>
<reference evidence="1" key="1">
    <citation type="submission" date="2022-07" db="EMBL/GenBank/DDBJ databases">
        <title>Complete genome sequence of carbapenem-resistant Klebsiella spp. in Japan.</title>
        <authorList>
            <person name="Maehana S."/>
            <person name="Suzuki M."/>
            <person name="Kitasato H."/>
        </authorList>
    </citation>
    <scope>NUCLEOTIDE SEQUENCE</scope>
    <source>
        <strain evidence="1">KAM644</strain>
    </source>
</reference>
<proteinExistence type="predicted"/>
<evidence type="ECO:0000313" key="2">
    <source>
        <dbReference type="Proteomes" id="UP001058353"/>
    </source>
</evidence>
<evidence type="ECO:0000313" key="1">
    <source>
        <dbReference type="EMBL" id="BDO13402.1"/>
    </source>
</evidence>
<name>A0AAN2CDU0_9ENTR</name>
<sequence>MAFRRGTGTHLFILFLIADYIHAIDTGGANLVGANGFKSHADEVEDKPCLNMMQK</sequence>
<dbReference type="EMBL" id="AP026407">
    <property type="protein sequence ID" value="BDO13402.1"/>
    <property type="molecule type" value="Genomic_DNA"/>
</dbReference>
<gene>
    <name evidence="1" type="ORF">KAM644c_24680</name>
</gene>
<dbReference type="RefSeq" id="WP_162923976.1">
    <property type="nucleotide sequence ID" value="NZ_AP026407.1"/>
</dbReference>